<feature type="domain" description="FHA" evidence="3">
    <location>
        <begin position="114"/>
        <end position="163"/>
    </location>
</feature>
<evidence type="ECO:0000259" key="3">
    <source>
        <dbReference type="PROSITE" id="PS50006"/>
    </source>
</evidence>
<dbReference type="SUPFAM" id="SSF49879">
    <property type="entry name" value="SMAD/FHA domain"/>
    <property type="match status" value="1"/>
</dbReference>
<feature type="compositionally biased region" description="Basic and acidic residues" evidence="1">
    <location>
        <begin position="326"/>
        <end position="337"/>
    </location>
</feature>
<reference evidence="4 5" key="1">
    <citation type="submission" date="2019-08" db="EMBL/GenBank/DDBJ databases">
        <title>Archangium and Cystobacter genomes.</title>
        <authorList>
            <person name="Chen I.-C.K."/>
            <person name="Wielgoss S."/>
        </authorList>
    </citation>
    <scope>NUCLEOTIDE SEQUENCE [LARGE SCALE GENOMIC DNA]</scope>
    <source>
        <strain evidence="4 5">Cbm 6</strain>
    </source>
</reference>
<dbReference type="CDD" id="cd00060">
    <property type="entry name" value="FHA"/>
    <property type="match status" value="1"/>
</dbReference>
<dbReference type="EMBL" id="CP043494">
    <property type="protein sequence ID" value="WNG49072.1"/>
    <property type="molecule type" value="Genomic_DNA"/>
</dbReference>
<feature type="compositionally biased region" description="Pro residues" evidence="1">
    <location>
        <begin position="1"/>
        <end position="16"/>
    </location>
</feature>
<keyword evidence="2" id="KW-1133">Transmembrane helix</keyword>
<name>A0ABY9X0Z4_9BACT</name>
<feature type="compositionally biased region" description="Basic and acidic residues" evidence="1">
    <location>
        <begin position="69"/>
        <end position="82"/>
    </location>
</feature>
<dbReference type="InterPro" id="IPR050923">
    <property type="entry name" value="Cell_Proc_Reg/RNA_Proc"/>
</dbReference>
<feature type="region of interest" description="Disordered" evidence="1">
    <location>
        <begin position="319"/>
        <end position="350"/>
    </location>
</feature>
<dbReference type="Pfam" id="PF00498">
    <property type="entry name" value="FHA"/>
    <property type="match status" value="1"/>
</dbReference>
<gene>
    <name evidence="4" type="ORF">F0U60_36850</name>
</gene>
<organism evidence="4 5">
    <name type="scientific">Archangium minus</name>
    <dbReference type="NCBI Taxonomy" id="83450"/>
    <lineage>
        <taxon>Bacteria</taxon>
        <taxon>Pseudomonadati</taxon>
        <taxon>Myxococcota</taxon>
        <taxon>Myxococcia</taxon>
        <taxon>Myxococcales</taxon>
        <taxon>Cystobacterineae</taxon>
        <taxon>Archangiaceae</taxon>
        <taxon>Archangium</taxon>
    </lineage>
</organism>
<dbReference type="PANTHER" id="PTHR23308">
    <property type="entry name" value="NUCLEAR INHIBITOR OF PROTEIN PHOSPHATASE-1"/>
    <property type="match status" value="1"/>
</dbReference>
<dbReference type="PROSITE" id="PS50006">
    <property type="entry name" value="FHA_DOMAIN"/>
    <property type="match status" value="1"/>
</dbReference>
<feature type="region of interest" description="Disordered" evidence="1">
    <location>
        <begin position="245"/>
        <end position="270"/>
    </location>
</feature>
<feature type="compositionally biased region" description="Basic and acidic residues" evidence="1">
    <location>
        <begin position="250"/>
        <end position="268"/>
    </location>
</feature>
<dbReference type="InterPro" id="IPR000253">
    <property type="entry name" value="FHA_dom"/>
</dbReference>
<evidence type="ECO:0000313" key="4">
    <source>
        <dbReference type="EMBL" id="WNG49072.1"/>
    </source>
</evidence>
<feature type="transmembrane region" description="Helical" evidence="2">
    <location>
        <begin position="214"/>
        <end position="234"/>
    </location>
</feature>
<keyword evidence="2" id="KW-0472">Membrane</keyword>
<feature type="compositionally biased region" description="Acidic residues" evidence="1">
    <location>
        <begin position="26"/>
        <end position="36"/>
    </location>
</feature>
<dbReference type="SMART" id="SM00240">
    <property type="entry name" value="FHA"/>
    <property type="match status" value="1"/>
</dbReference>
<dbReference type="Gene3D" id="2.60.200.20">
    <property type="match status" value="1"/>
</dbReference>
<proteinExistence type="predicted"/>
<dbReference type="RefSeq" id="WP_395806742.1">
    <property type="nucleotide sequence ID" value="NZ_CP043494.1"/>
</dbReference>
<protein>
    <submittedName>
        <fullName evidence="4">FHA domain-containing protein</fullName>
    </submittedName>
</protein>
<feature type="region of interest" description="Disordered" evidence="1">
    <location>
        <begin position="1"/>
        <end position="87"/>
    </location>
</feature>
<dbReference type="Proteomes" id="UP001611383">
    <property type="component" value="Chromosome"/>
</dbReference>
<keyword evidence="5" id="KW-1185">Reference proteome</keyword>
<evidence type="ECO:0000313" key="5">
    <source>
        <dbReference type="Proteomes" id="UP001611383"/>
    </source>
</evidence>
<dbReference type="InterPro" id="IPR008984">
    <property type="entry name" value="SMAD_FHA_dom_sf"/>
</dbReference>
<keyword evidence="2" id="KW-0812">Transmembrane</keyword>
<accession>A0ABY9X0Z4</accession>
<sequence>MSPPNPKRPPRVPRPPGETVSRPEPEVELPFDDDEVAPLQADDPRPQRVPQFPAGPRRRPRHGSGGASREGRDRELPARFDSGEYEDPGHSPAFLYVERGPGAGQLLPVKQGVLVLGRASTSDLRLQHPSISRRHAQLTRRGDHLTLKDLGSQNGTYVNRTRLSAELEVRAGDEIALGNALLRVRGPGSTSEHPRASSNRAASSLRVGLSTHRLVLLAAATGSLVAVFLTLAAVRWMRSRDELSSPVESVEVHEGLDSPPSHETEPSVRAEASSVVEALGEPVPATPVPVMQGGGKPQVATGKHALSAQAIAESAALHVPKAASSKSREAGVRERVASAKPTPADTPRPQGEAASEAIALYETGNVESALSLARRAHLEELATSLSQFQEEWRAGNAALAAQDPASAIQHLSTALELDQRISKGWGSFAPRIRKALAQAHLLAGTKQADAR</sequence>
<evidence type="ECO:0000256" key="2">
    <source>
        <dbReference type="SAM" id="Phobius"/>
    </source>
</evidence>
<evidence type="ECO:0000256" key="1">
    <source>
        <dbReference type="SAM" id="MobiDB-lite"/>
    </source>
</evidence>